<evidence type="ECO:0000313" key="3">
    <source>
        <dbReference type="Proteomes" id="UP000295008"/>
    </source>
</evidence>
<dbReference type="InterPro" id="IPR030395">
    <property type="entry name" value="GP_PDE_dom"/>
</dbReference>
<dbReference type="GO" id="GO:0008081">
    <property type="term" value="F:phosphoric diester hydrolase activity"/>
    <property type="evidence" value="ECO:0007669"/>
    <property type="project" value="InterPro"/>
</dbReference>
<dbReference type="InterPro" id="IPR017946">
    <property type="entry name" value="PLC-like_Pdiesterase_TIM-brl"/>
</dbReference>
<reference evidence="2 3" key="1">
    <citation type="submission" date="2019-03" db="EMBL/GenBank/DDBJ databases">
        <title>Genomic Encyclopedia of Type Strains, Phase IV (KMG-IV): sequencing the most valuable type-strain genomes for metagenomic binning, comparative biology and taxonomic classification.</title>
        <authorList>
            <person name="Goeker M."/>
        </authorList>
    </citation>
    <scope>NUCLEOTIDE SEQUENCE [LARGE SCALE GENOMIC DNA]</scope>
    <source>
        <strain evidence="2 3">LX-B</strain>
    </source>
</reference>
<dbReference type="AlphaFoldDB" id="A0A4R1S2A7"/>
<dbReference type="GO" id="GO:0006629">
    <property type="term" value="P:lipid metabolic process"/>
    <property type="evidence" value="ECO:0007669"/>
    <property type="project" value="InterPro"/>
</dbReference>
<evidence type="ECO:0000259" key="1">
    <source>
        <dbReference type="PROSITE" id="PS51704"/>
    </source>
</evidence>
<protein>
    <submittedName>
        <fullName evidence="2">Glycerophosphoryl diester phosphodiesterase</fullName>
    </submittedName>
</protein>
<organism evidence="2 3">
    <name type="scientific">Hydrogenispora ethanolica</name>
    <dbReference type="NCBI Taxonomy" id="1082276"/>
    <lineage>
        <taxon>Bacteria</taxon>
        <taxon>Bacillati</taxon>
        <taxon>Bacillota</taxon>
        <taxon>Hydrogenispora</taxon>
    </lineage>
</organism>
<dbReference type="OrthoDB" id="384721at2"/>
<dbReference type="Gene3D" id="3.20.20.190">
    <property type="entry name" value="Phosphatidylinositol (PI) phosphodiesterase"/>
    <property type="match status" value="2"/>
</dbReference>
<name>A0A4R1S2A7_HYDET</name>
<comment type="caution">
    <text evidence="2">The sequence shown here is derived from an EMBL/GenBank/DDBJ whole genome shotgun (WGS) entry which is preliminary data.</text>
</comment>
<dbReference type="PANTHER" id="PTHR46211">
    <property type="entry name" value="GLYCEROPHOSPHORYL DIESTER PHOSPHODIESTERASE"/>
    <property type="match status" value="1"/>
</dbReference>
<gene>
    <name evidence="2" type="ORF">EDC14_1005168</name>
</gene>
<dbReference type="CDD" id="cd08556">
    <property type="entry name" value="GDPD"/>
    <property type="match status" value="1"/>
</dbReference>
<dbReference type="PROSITE" id="PS51704">
    <property type="entry name" value="GP_PDE"/>
    <property type="match status" value="1"/>
</dbReference>
<dbReference type="Pfam" id="PF03009">
    <property type="entry name" value="GDPD"/>
    <property type="match status" value="2"/>
</dbReference>
<keyword evidence="3" id="KW-1185">Reference proteome</keyword>
<dbReference type="PANTHER" id="PTHR46211:SF14">
    <property type="entry name" value="GLYCEROPHOSPHODIESTER PHOSPHODIESTERASE"/>
    <property type="match status" value="1"/>
</dbReference>
<proteinExistence type="predicted"/>
<feature type="domain" description="GP-PDE" evidence="1">
    <location>
        <begin position="1"/>
        <end position="216"/>
    </location>
</feature>
<accession>A0A4R1S2A7</accession>
<dbReference type="Proteomes" id="UP000295008">
    <property type="component" value="Unassembled WGS sequence"/>
</dbReference>
<dbReference type="RefSeq" id="WP_132013452.1">
    <property type="nucleotide sequence ID" value="NZ_SLUN01000005.1"/>
</dbReference>
<dbReference type="SUPFAM" id="SSF51695">
    <property type="entry name" value="PLC-like phosphodiesterases"/>
    <property type="match status" value="1"/>
</dbReference>
<dbReference type="EMBL" id="SLUN01000005">
    <property type="protein sequence ID" value="TCL73306.1"/>
    <property type="molecule type" value="Genomic_DNA"/>
</dbReference>
<evidence type="ECO:0000313" key="2">
    <source>
        <dbReference type="EMBL" id="TCL73306.1"/>
    </source>
</evidence>
<sequence length="229" mass="25012">MPHKILVTAHAGCMKTAMDSLESVYAGVAAGADVIEVDVRFAEGEIPVLSHDPLEPGQDRRPVRLAEVLEYVEGQRGTVLNLDLKETYGLPSLMELLRRTGMAERVFFTGLEPRAVPEVQRAAPGIPYLVDYQPEPWLSANPSYLKILAVMVKELGALGLNPSYQYVTEPLVDTFHAAGLKVYVWTVNRLVTMNGLIRLGVDSITTKRVDLLVQALREAGCGGEVDALA</sequence>